<evidence type="ECO:0000256" key="6">
    <source>
        <dbReference type="ARBA" id="ARBA00022576"/>
    </source>
</evidence>
<evidence type="ECO:0000313" key="14">
    <source>
        <dbReference type="Proteomes" id="UP000183988"/>
    </source>
</evidence>
<dbReference type="PANTHER" id="PTHR42743">
    <property type="entry name" value="AMINO-ACID AMINOTRANSFERASE"/>
    <property type="match status" value="1"/>
</dbReference>
<evidence type="ECO:0000256" key="1">
    <source>
        <dbReference type="ARBA" id="ARBA00001933"/>
    </source>
</evidence>
<evidence type="ECO:0000256" key="4">
    <source>
        <dbReference type="ARBA" id="ARBA00012874"/>
    </source>
</evidence>
<name>A0A1M5LY95_9BACI</name>
<dbReference type="FunFam" id="3.20.10.10:FF:000002">
    <property type="entry name" value="D-alanine aminotransferase"/>
    <property type="match status" value="1"/>
</dbReference>
<dbReference type="Proteomes" id="UP000183988">
    <property type="component" value="Unassembled WGS sequence"/>
</dbReference>
<comment type="cofactor">
    <cofactor evidence="1">
        <name>pyridoxal 5'-phosphate</name>
        <dbReference type="ChEBI" id="CHEBI:597326"/>
    </cofactor>
</comment>
<evidence type="ECO:0000256" key="12">
    <source>
        <dbReference type="ARBA" id="ARBA00047911"/>
    </source>
</evidence>
<evidence type="ECO:0000256" key="2">
    <source>
        <dbReference type="ARBA" id="ARBA00009320"/>
    </source>
</evidence>
<dbReference type="GO" id="GO:0046416">
    <property type="term" value="P:D-amino acid metabolic process"/>
    <property type="evidence" value="ECO:0007669"/>
    <property type="project" value="InterPro"/>
</dbReference>
<dbReference type="InterPro" id="IPR036038">
    <property type="entry name" value="Aminotransferase-like"/>
</dbReference>
<dbReference type="GO" id="GO:0046394">
    <property type="term" value="P:carboxylic acid biosynthetic process"/>
    <property type="evidence" value="ECO:0007669"/>
    <property type="project" value="UniProtKB-ARBA"/>
</dbReference>
<dbReference type="EC" id="2.6.1.21" evidence="4"/>
<keyword evidence="14" id="KW-1185">Reference proteome</keyword>
<dbReference type="Gene3D" id="3.30.470.10">
    <property type="match status" value="1"/>
</dbReference>
<comment type="subunit">
    <text evidence="3">Homodimer.</text>
</comment>
<dbReference type="InterPro" id="IPR005784">
    <property type="entry name" value="D_amino_transT"/>
</dbReference>
<evidence type="ECO:0000256" key="11">
    <source>
        <dbReference type="ARBA" id="ARBA00033391"/>
    </source>
</evidence>
<dbReference type="GO" id="GO:0030170">
    <property type="term" value="F:pyridoxal phosphate binding"/>
    <property type="evidence" value="ECO:0007669"/>
    <property type="project" value="InterPro"/>
</dbReference>
<dbReference type="RefSeq" id="WP_072891731.1">
    <property type="nucleotide sequence ID" value="NZ_FQVW01000052.1"/>
</dbReference>
<dbReference type="STRING" id="930117.SAMN05216225_10522"/>
<keyword evidence="8" id="KW-0663">Pyridoxal phosphate</keyword>
<keyword evidence="7" id="KW-0808">Transferase</keyword>
<evidence type="ECO:0000256" key="9">
    <source>
        <dbReference type="ARBA" id="ARBA00030138"/>
    </source>
</evidence>
<dbReference type="Pfam" id="PF01063">
    <property type="entry name" value="Aminotran_4"/>
    <property type="match status" value="1"/>
</dbReference>
<dbReference type="InterPro" id="IPR001544">
    <property type="entry name" value="Aminotrans_IV"/>
</dbReference>
<evidence type="ECO:0000313" key="13">
    <source>
        <dbReference type="EMBL" id="SHG69991.1"/>
    </source>
</evidence>
<dbReference type="CDD" id="cd01558">
    <property type="entry name" value="D-AAT_like"/>
    <property type="match status" value="1"/>
</dbReference>
<dbReference type="InterPro" id="IPR050571">
    <property type="entry name" value="Class-IV_PLP-Dep_Aminotrnsfr"/>
</dbReference>
<dbReference type="SUPFAM" id="SSF56752">
    <property type="entry name" value="D-aminoacid aminotransferase-like PLP-dependent enzymes"/>
    <property type="match status" value="1"/>
</dbReference>
<evidence type="ECO:0000256" key="5">
    <source>
        <dbReference type="ARBA" id="ARBA00021779"/>
    </source>
</evidence>
<dbReference type="GO" id="GO:0005829">
    <property type="term" value="C:cytosol"/>
    <property type="evidence" value="ECO:0007669"/>
    <property type="project" value="TreeGrafter"/>
</dbReference>
<keyword evidence="6" id="KW-0032">Aminotransferase</keyword>
<evidence type="ECO:0000256" key="7">
    <source>
        <dbReference type="ARBA" id="ARBA00022679"/>
    </source>
</evidence>
<comment type="similarity">
    <text evidence="2">Belongs to the class-IV pyridoxal-phosphate-dependent aminotransferase family.</text>
</comment>
<dbReference type="GO" id="GO:0047810">
    <property type="term" value="F:D-alanine-2-oxoglutarate aminotransferase activity"/>
    <property type="evidence" value="ECO:0007669"/>
    <property type="project" value="UniProtKB-EC"/>
</dbReference>
<dbReference type="InterPro" id="IPR043132">
    <property type="entry name" value="BCAT-like_C"/>
</dbReference>
<dbReference type="PANTHER" id="PTHR42743:SF10">
    <property type="entry name" value="D-ALANINE AMINOTRANSFERASE"/>
    <property type="match status" value="1"/>
</dbReference>
<dbReference type="GO" id="GO:0008652">
    <property type="term" value="P:amino acid biosynthetic process"/>
    <property type="evidence" value="ECO:0007669"/>
    <property type="project" value="UniProtKB-ARBA"/>
</dbReference>
<evidence type="ECO:0000256" key="8">
    <source>
        <dbReference type="ARBA" id="ARBA00022898"/>
    </source>
</evidence>
<organism evidence="13 14">
    <name type="scientific">Ornithinibacillus halophilus</name>
    <dbReference type="NCBI Taxonomy" id="930117"/>
    <lineage>
        <taxon>Bacteria</taxon>
        <taxon>Bacillati</taxon>
        <taxon>Bacillota</taxon>
        <taxon>Bacilli</taxon>
        <taxon>Bacillales</taxon>
        <taxon>Bacillaceae</taxon>
        <taxon>Ornithinibacillus</taxon>
    </lineage>
</organism>
<proteinExistence type="inferred from homology"/>
<evidence type="ECO:0000256" key="10">
    <source>
        <dbReference type="ARBA" id="ARBA00033316"/>
    </source>
</evidence>
<accession>A0A1M5LY95</accession>
<reference evidence="13 14" key="1">
    <citation type="submission" date="2016-11" db="EMBL/GenBank/DDBJ databases">
        <authorList>
            <person name="Jaros S."/>
            <person name="Januszkiewicz K."/>
            <person name="Wedrychowicz H."/>
        </authorList>
    </citation>
    <scope>NUCLEOTIDE SEQUENCE [LARGE SCALE GENOMIC DNA]</scope>
    <source>
        <strain evidence="13 14">IBRC-M 10683</strain>
    </source>
</reference>
<dbReference type="EMBL" id="FQVW01000052">
    <property type="protein sequence ID" value="SHG69991.1"/>
    <property type="molecule type" value="Genomic_DNA"/>
</dbReference>
<protein>
    <recommendedName>
        <fullName evidence="5">D-alanine aminotransferase</fullName>
        <ecNumber evidence="4">2.6.1.21</ecNumber>
    </recommendedName>
    <alternativeName>
        <fullName evidence="11">D-amino acid aminotransferase</fullName>
    </alternativeName>
    <alternativeName>
        <fullName evidence="9">D-amino acid transaminase</fullName>
    </alternativeName>
    <alternativeName>
        <fullName evidence="10">D-aspartate aminotransferase</fullName>
    </alternativeName>
</protein>
<comment type="catalytic activity">
    <reaction evidence="12">
        <text>D-alanine + 2-oxoglutarate = D-glutamate + pyruvate</text>
        <dbReference type="Rhea" id="RHEA:15869"/>
        <dbReference type="ChEBI" id="CHEBI:15361"/>
        <dbReference type="ChEBI" id="CHEBI:16810"/>
        <dbReference type="ChEBI" id="CHEBI:29986"/>
        <dbReference type="ChEBI" id="CHEBI:57416"/>
        <dbReference type="EC" id="2.6.1.21"/>
    </reaction>
</comment>
<sequence length="290" mass="33458">MSVYPIVLSQSKFIHRDSVKFPMQERALQFGDGIYEVIRIYNGDYYLLNEHIERLFRSAEAIKIQINLTKEALEEFLTLLLERNNIQEDGKLYLQISRGSAPRDHLFPTDVEPNFYAYIQNLPRNLEALKNGISTITHRDERWENCYIKSLNLLPNVLAKQEAKEQGRDEAILHRDGIVTECTAANVYLVKNNKIYTHPTTNRILNGCVRMRIEEFTKKLSLPFIEEAFTIEDIIDADEIFLSSSTAEITPITCVDEHKINNGQPGPITIKLQQAYEIDANIHQNSQQFA</sequence>
<dbReference type="AlphaFoldDB" id="A0A1M5LY95"/>
<dbReference type="NCBIfam" id="TIGR01121">
    <property type="entry name" value="D_amino_aminoT"/>
    <property type="match status" value="1"/>
</dbReference>
<dbReference type="InterPro" id="IPR043131">
    <property type="entry name" value="BCAT-like_N"/>
</dbReference>
<dbReference type="OrthoDB" id="9805628at2"/>
<gene>
    <name evidence="13" type="ORF">SAMN05216225_10522</name>
</gene>
<dbReference type="Gene3D" id="3.20.10.10">
    <property type="entry name" value="D-amino Acid Aminotransferase, subunit A, domain 2"/>
    <property type="match status" value="1"/>
</dbReference>
<evidence type="ECO:0000256" key="3">
    <source>
        <dbReference type="ARBA" id="ARBA00011738"/>
    </source>
</evidence>